<gene>
    <name evidence="2" type="ORF">P691DRAFT_770453</name>
</gene>
<protein>
    <recommendedName>
        <fullName evidence="1">Mediator complex subunit 16 C-terminal domain-containing protein</fullName>
    </recommendedName>
</protein>
<evidence type="ECO:0000313" key="3">
    <source>
        <dbReference type="Proteomes" id="UP000807342"/>
    </source>
</evidence>
<dbReference type="Pfam" id="PF20719">
    <property type="entry name" value="Med16_C"/>
    <property type="match status" value="1"/>
</dbReference>
<organism evidence="2 3">
    <name type="scientific">Macrolepiota fuliginosa MF-IS2</name>
    <dbReference type="NCBI Taxonomy" id="1400762"/>
    <lineage>
        <taxon>Eukaryota</taxon>
        <taxon>Fungi</taxon>
        <taxon>Dikarya</taxon>
        <taxon>Basidiomycota</taxon>
        <taxon>Agaricomycotina</taxon>
        <taxon>Agaricomycetes</taxon>
        <taxon>Agaricomycetidae</taxon>
        <taxon>Agaricales</taxon>
        <taxon>Agaricineae</taxon>
        <taxon>Agaricaceae</taxon>
        <taxon>Macrolepiota</taxon>
    </lineage>
</organism>
<reference evidence="2" key="1">
    <citation type="submission" date="2020-11" db="EMBL/GenBank/DDBJ databases">
        <authorList>
            <consortium name="DOE Joint Genome Institute"/>
            <person name="Ahrendt S."/>
            <person name="Riley R."/>
            <person name="Andreopoulos W."/>
            <person name="Labutti K."/>
            <person name="Pangilinan J."/>
            <person name="Ruiz-Duenas F.J."/>
            <person name="Barrasa J.M."/>
            <person name="Sanchez-Garcia M."/>
            <person name="Camarero S."/>
            <person name="Miyauchi S."/>
            <person name="Serrano A."/>
            <person name="Linde D."/>
            <person name="Babiker R."/>
            <person name="Drula E."/>
            <person name="Ayuso-Fernandez I."/>
            <person name="Pacheco R."/>
            <person name="Padilla G."/>
            <person name="Ferreira P."/>
            <person name="Barriuso J."/>
            <person name="Kellner H."/>
            <person name="Castanera R."/>
            <person name="Alfaro M."/>
            <person name="Ramirez L."/>
            <person name="Pisabarro A.G."/>
            <person name="Kuo A."/>
            <person name="Tritt A."/>
            <person name="Lipzen A."/>
            <person name="He G."/>
            <person name="Yan M."/>
            <person name="Ng V."/>
            <person name="Cullen D."/>
            <person name="Martin F."/>
            <person name="Rosso M.-N."/>
            <person name="Henrissat B."/>
            <person name="Hibbett D."/>
            <person name="Martinez A.T."/>
            <person name="Grigoriev I.V."/>
        </authorList>
    </citation>
    <scope>NUCLEOTIDE SEQUENCE</scope>
    <source>
        <strain evidence="2">MF-IS2</strain>
    </source>
</reference>
<keyword evidence="3" id="KW-1185">Reference proteome</keyword>
<evidence type="ECO:0000259" key="1">
    <source>
        <dbReference type="Pfam" id="PF20719"/>
    </source>
</evidence>
<evidence type="ECO:0000313" key="2">
    <source>
        <dbReference type="EMBL" id="KAF9454558.1"/>
    </source>
</evidence>
<dbReference type="OrthoDB" id="2535907at2759"/>
<proteinExistence type="predicted"/>
<comment type="caution">
    <text evidence="2">The sequence shown here is derived from an EMBL/GenBank/DDBJ whole genome shotgun (WGS) entry which is preliminary data.</text>
</comment>
<sequence>MKPTSASPSKGKAKESTHWHSGWWDYYPLVERPHRPLQWSQSSVIFSAHPTQPAVIARHFSSSKQFTIPSPKPVSSNQTSYEPPTIISVAPTDDWLFAYFPKSNGDGTGCLWKRGAQIDNWVVQEWWTFPPETAPVTADWLGAPREWTINNSGKPDRLFPKGFILPTSSPTLILVTQDYRVHICYYQYYQPNLQILKCPLGVTNMLRVNQASVDDDPAELVKVCLDATICIGYNVDFPIFIAARVRQHTVTTAQNTPFDPMDLTVPVNTGKDDQKQDGWDSRNDECIVELNQVFLRYDGVVMAIFVQPTAPIPIPHSGLVRMDFLTCPINPTPSEIAGSASPTKKIMIDKGKAYLALSFLDFEGYASTPKSQLCLYAINRRSTATGKVTFGHQLEATRTFTPSILTYVASHAPHLKGHLLPVVVLDTSGQWSNTTPKKLKEIAAGKVYMLNLPDLKDKPDWEPSAIHVPLNIAGRNLPLQAVPSPNGVLIYTTSLSSPQPITGIHLLPQRSYAGVPPLVFPLVLAILGRKSPSDICHCLSLSAVSLNEVVKTLSGAMNILDANNNGLKYGSTWDVLGVAVEVYRKRASLAKDQLKERLTTKWHTAHDICSIAACNMVFGNCADGDTYDLDAVWRLTGLSNWIVALLERIMKECVMFCDVPLREDIEDSQDDLFGPTLDDASANWEISPTLLHLIHPFALQNLITALKHVKRYHQYLKSMSVSAEKSQIAQDLLVDMVDCSGLNLEGLETVLDASIQAVEALSPEDCRVALASCQPTLTLQNQLSTIVKTITDQPNTLNKAALFIKPGDLVGGVTNLSIGTQKKYRDEDVVTKGVVMTQEPHLTCSRCGGVSNVEFDLQSPEHVSDRWRIWEKMWALRCVCGGSWVGGNDYIQVTV</sequence>
<name>A0A9P5XPI6_9AGAR</name>
<feature type="domain" description="Mediator complex subunit 16 C-terminal" evidence="1">
    <location>
        <begin position="840"/>
        <end position="885"/>
    </location>
</feature>
<dbReference type="EMBL" id="MU151053">
    <property type="protein sequence ID" value="KAF9454558.1"/>
    <property type="molecule type" value="Genomic_DNA"/>
</dbReference>
<accession>A0A9P5XPI6</accession>
<dbReference type="Proteomes" id="UP000807342">
    <property type="component" value="Unassembled WGS sequence"/>
</dbReference>
<dbReference type="AlphaFoldDB" id="A0A9P5XPI6"/>
<dbReference type="InterPro" id="IPR048339">
    <property type="entry name" value="Mediator_Med16_C"/>
</dbReference>